<dbReference type="AlphaFoldDB" id="A0A382XS10"/>
<reference evidence="1" key="1">
    <citation type="submission" date="2018-05" db="EMBL/GenBank/DDBJ databases">
        <authorList>
            <person name="Lanie J.A."/>
            <person name="Ng W.-L."/>
            <person name="Kazmierczak K.M."/>
            <person name="Andrzejewski T.M."/>
            <person name="Davidsen T.M."/>
            <person name="Wayne K.J."/>
            <person name="Tettelin H."/>
            <person name="Glass J.I."/>
            <person name="Rusch D."/>
            <person name="Podicherti R."/>
            <person name="Tsui H.-C.T."/>
            <person name="Winkler M.E."/>
        </authorList>
    </citation>
    <scope>NUCLEOTIDE SEQUENCE</scope>
</reference>
<accession>A0A382XS10</accession>
<proteinExistence type="predicted"/>
<organism evidence="1">
    <name type="scientific">marine metagenome</name>
    <dbReference type="NCBI Taxonomy" id="408172"/>
    <lineage>
        <taxon>unclassified sequences</taxon>
        <taxon>metagenomes</taxon>
        <taxon>ecological metagenomes</taxon>
    </lineage>
</organism>
<sequence length="98" mass="11472">MKKKYLKDQQEVFCDGVMLYYNKDRKRFELGEIVHDGMTWMNGVMVNIEWDKSGTPYIKQDICGRCNGKMRIKDYENGTTYSDDGMMPCPQCEGDGYE</sequence>
<dbReference type="EMBL" id="UINC01170067">
    <property type="protein sequence ID" value="SVD73922.1"/>
    <property type="molecule type" value="Genomic_DNA"/>
</dbReference>
<protein>
    <submittedName>
        <fullName evidence="1">Uncharacterized protein</fullName>
    </submittedName>
</protein>
<name>A0A382XS10_9ZZZZ</name>
<evidence type="ECO:0000313" key="1">
    <source>
        <dbReference type="EMBL" id="SVD73922.1"/>
    </source>
</evidence>
<gene>
    <name evidence="1" type="ORF">METZ01_LOCUS426776</name>
</gene>